<feature type="transmembrane region" description="Helical" evidence="1">
    <location>
        <begin position="198"/>
        <end position="219"/>
    </location>
</feature>
<evidence type="ECO:0000313" key="3">
    <source>
        <dbReference type="Proteomes" id="UP000034607"/>
    </source>
</evidence>
<reference evidence="2 3" key="1">
    <citation type="journal article" date="2015" name="Nature">
        <title>rRNA introns, odd ribosomes, and small enigmatic genomes across a large radiation of phyla.</title>
        <authorList>
            <person name="Brown C.T."/>
            <person name="Hug L.A."/>
            <person name="Thomas B.C."/>
            <person name="Sharon I."/>
            <person name="Castelle C.J."/>
            <person name="Singh A."/>
            <person name="Wilkins M.J."/>
            <person name="Williams K.H."/>
            <person name="Banfield J.F."/>
        </authorList>
    </citation>
    <scope>NUCLEOTIDE SEQUENCE [LARGE SCALE GENOMIC DNA]</scope>
</reference>
<dbReference type="EMBL" id="LCNM01000015">
    <property type="protein sequence ID" value="KKU55880.1"/>
    <property type="molecule type" value="Genomic_DNA"/>
</dbReference>
<name>A0A0G1UDU3_9BACT</name>
<dbReference type="Proteomes" id="UP000034607">
    <property type="component" value="Unassembled WGS sequence"/>
</dbReference>
<dbReference type="InterPro" id="IPR051790">
    <property type="entry name" value="Cytochrome_c-biogenesis_DsbD"/>
</dbReference>
<keyword evidence="1" id="KW-1133">Transmembrane helix</keyword>
<organism evidence="2 3">
    <name type="scientific">Candidatus Amesbacteria bacterium GW2011_GWA2_47_11</name>
    <dbReference type="NCBI Taxonomy" id="1618357"/>
    <lineage>
        <taxon>Bacteria</taxon>
        <taxon>Candidatus Amesiibacteriota</taxon>
    </lineage>
</organism>
<keyword evidence="1" id="KW-0472">Membrane</keyword>
<dbReference type="PANTHER" id="PTHR31272:SF9">
    <property type="entry name" value="BLL1027 PROTEIN"/>
    <property type="match status" value="1"/>
</dbReference>
<feature type="transmembrane region" description="Helical" evidence="1">
    <location>
        <begin position="120"/>
        <end position="146"/>
    </location>
</feature>
<sequence>MTGLLLPASFIAAFLAGLVALFAPCCITFLLPSYLGSVFKTRSRILFMTFVFGLGIFVILLPAVLGISFVSRFLFRYHDLAYYTGGVAMVIAGLLALWGVKFALPRLPRPTAPQGQPDIFSVFVLGLISGLASACCAPVLIGILSLSFLSGSFWGALALGATYVLGMVAPLFIAGFFIDKRQLLNRNFFNQNIGSFKLGNIISAAVFIPMGLFIIYLTFAGRLNMDISRHYAGYLQNTAATVEQKFNSWLSPASADQPPATRTAQSGDVAVTVTFESGKFNVALDTHSVDLSAFDFSASVKLKTAGSELSTASVTPVSDAAHHRSAILTFPSVAGPFTIIISDLVDTSPVSLFFERR</sequence>
<comment type="caution">
    <text evidence="2">The sequence shown here is derived from an EMBL/GenBank/DDBJ whole genome shotgun (WGS) entry which is preliminary data.</text>
</comment>
<keyword evidence="1 2" id="KW-0812">Transmembrane</keyword>
<proteinExistence type="predicted"/>
<accession>A0A0G1UDU3</accession>
<gene>
    <name evidence="2" type="ORF">UX78_C0015G0027</name>
</gene>
<feature type="transmembrane region" description="Helical" evidence="1">
    <location>
        <begin position="153"/>
        <end position="178"/>
    </location>
</feature>
<protein>
    <submittedName>
        <fullName evidence="2">Cytochrome c biogenesis protein transmembrane region</fullName>
    </submittedName>
</protein>
<dbReference type="PANTHER" id="PTHR31272">
    <property type="entry name" value="CYTOCHROME C-TYPE BIOGENESIS PROTEIN HI_1454-RELATED"/>
    <property type="match status" value="1"/>
</dbReference>
<dbReference type="AlphaFoldDB" id="A0A0G1UDU3"/>
<feature type="transmembrane region" description="Helical" evidence="1">
    <location>
        <begin position="46"/>
        <end position="68"/>
    </location>
</feature>
<feature type="transmembrane region" description="Helical" evidence="1">
    <location>
        <begin position="80"/>
        <end position="100"/>
    </location>
</feature>
<evidence type="ECO:0000256" key="1">
    <source>
        <dbReference type="SAM" id="Phobius"/>
    </source>
</evidence>
<evidence type="ECO:0000313" key="2">
    <source>
        <dbReference type="EMBL" id="KKU55880.1"/>
    </source>
</evidence>